<evidence type="ECO:0000313" key="1">
    <source>
        <dbReference type="EnsemblMetazoa" id="G33233.1:cds"/>
    </source>
</evidence>
<protein>
    <submittedName>
        <fullName evidence="1">Uncharacterized protein</fullName>
    </submittedName>
</protein>
<evidence type="ECO:0000313" key="2">
    <source>
        <dbReference type="Proteomes" id="UP000005408"/>
    </source>
</evidence>
<dbReference type="AlphaFoldDB" id="A0A8W8MMX8"/>
<organism evidence="1 2">
    <name type="scientific">Magallana gigas</name>
    <name type="common">Pacific oyster</name>
    <name type="synonym">Crassostrea gigas</name>
    <dbReference type="NCBI Taxonomy" id="29159"/>
    <lineage>
        <taxon>Eukaryota</taxon>
        <taxon>Metazoa</taxon>
        <taxon>Spiralia</taxon>
        <taxon>Lophotrochozoa</taxon>
        <taxon>Mollusca</taxon>
        <taxon>Bivalvia</taxon>
        <taxon>Autobranchia</taxon>
        <taxon>Pteriomorphia</taxon>
        <taxon>Ostreida</taxon>
        <taxon>Ostreoidea</taxon>
        <taxon>Ostreidae</taxon>
        <taxon>Magallana</taxon>
    </lineage>
</organism>
<proteinExistence type="predicted"/>
<name>A0A8W8MMX8_MAGGI</name>
<keyword evidence="2" id="KW-1185">Reference proteome</keyword>
<sequence>MSTSVNNNVKKWESYLTKKTVSTDCSTSDLNEKTPVIAENESTSHTLELISEGGHAVKRFPFSFNLNPWKKTYNVTEM</sequence>
<dbReference type="Proteomes" id="UP000005408">
    <property type="component" value="Unassembled WGS sequence"/>
</dbReference>
<dbReference type="EnsemblMetazoa" id="G33233.1">
    <property type="protein sequence ID" value="G33233.1:cds"/>
    <property type="gene ID" value="G33233"/>
</dbReference>
<accession>A0A8W8MMX8</accession>
<reference evidence="1" key="1">
    <citation type="submission" date="2022-08" db="UniProtKB">
        <authorList>
            <consortium name="EnsemblMetazoa"/>
        </authorList>
    </citation>
    <scope>IDENTIFICATION</scope>
    <source>
        <strain evidence="1">05x7-T-G4-1.051#20</strain>
    </source>
</reference>